<organism evidence="3 4">
    <name type="scientific">Ramlibacter algicola</name>
    <dbReference type="NCBI Taxonomy" id="2795217"/>
    <lineage>
        <taxon>Bacteria</taxon>
        <taxon>Pseudomonadati</taxon>
        <taxon>Pseudomonadota</taxon>
        <taxon>Betaproteobacteria</taxon>
        <taxon>Burkholderiales</taxon>
        <taxon>Comamonadaceae</taxon>
        <taxon>Ramlibacter</taxon>
    </lineage>
</organism>
<proteinExistence type="predicted"/>
<keyword evidence="4" id="KW-1185">Reference proteome</keyword>
<reference evidence="3" key="1">
    <citation type="submission" date="2020-12" db="EMBL/GenBank/DDBJ databases">
        <title>Ramlibacter sp. nov., isolated from a freshwater alga, Cryptomonas.</title>
        <authorList>
            <person name="Kim H.M."/>
            <person name="Jeon C.O."/>
        </authorList>
    </citation>
    <scope>NUCLEOTIDE SEQUENCE</scope>
    <source>
        <strain evidence="3">CrO1</strain>
    </source>
</reference>
<feature type="region of interest" description="Disordered" evidence="1">
    <location>
        <begin position="63"/>
        <end position="88"/>
    </location>
</feature>
<dbReference type="Pfam" id="PF11219">
    <property type="entry name" value="DUF3014"/>
    <property type="match status" value="1"/>
</dbReference>
<feature type="transmembrane region" description="Helical" evidence="2">
    <location>
        <begin position="28"/>
        <end position="49"/>
    </location>
</feature>
<protein>
    <submittedName>
        <fullName evidence="3">DUF3014 domain-containing protein</fullName>
    </submittedName>
</protein>
<comment type="caution">
    <text evidence="3">The sequence shown here is derived from an EMBL/GenBank/DDBJ whole genome shotgun (WGS) entry which is preliminary data.</text>
</comment>
<dbReference type="InterPro" id="IPR021382">
    <property type="entry name" value="DUF3014"/>
</dbReference>
<feature type="region of interest" description="Disordered" evidence="1">
    <location>
        <begin position="1"/>
        <end position="24"/>
    </location>
</feature>
<dbReference type="AlphaFoldDB" id="A0A934Q1T3"/>
<evidence type="ECO:0000313" key="4">
    <source>
        <dbReference type="Proteomes" id="UP000617041"/>
    </source>
</evidence>
<keyword evidence="2" id="KW-0812">Transmembrane</keyword>
<name>A0A934Q1T3_9BURK</name>
<sequence length="298" mass="31752">MTDDRLEPSFSSPSGAPRAQPALPRSSGAPLAVGLLVVAVLAVGGWYAWTKFSSPAETVATAPAPATAEPRQEAASAPQAPALVPAAPEDPVKAEDITAALIGLLGRDAVLKFLDTTDFPRRFVATVDNLGREHAPVAVWPVQPTAGKFLVTGAGDATQVATGNDARYAAFVAFVGSVDAAKAVDLYRRMYPALEAAYRDLGFTKQPLNARVLEVIDLLLATPDPAQPPKVVLTEVKGPIASPRPWTRYEYQDPKFERLAAGQKMLLRVGADNRKVLKAKLLQMRQQLVQVSTQPAAR</sequence>
<evidence type="ECO:0000313" key="3">
    <source>
        <dbReference type="EMBL" id="MBK0392714.1"/>
    </source>
</evidence>
<evidence type="ECO:0000256" key="1">
    <source>
        <dbReference type="SAM" id="MobiDB-lite"/>
    </source>
</evidence>
<keyword evidence="2" id="KW-0472">Membrane</keyword>
<evidence type="ECO:0000256" key="2">
    <source>
        <dbReference type="SAM" id="Phobius"/>
    </source>
</evidence>
<accession>A0A934Q1T3</accession>
<dbReference type="Proteomes" id="UP000617041">
    <property type="component" value="Unassembled WGS sequence"/>
</dbReference>
<dbReference type="EMBL" id="JAEDAO010000001">
    <property type="protein sequence ID" value="MBK0392714.1"/>
    <property type="molecule type" value="Genomic_DNA"/>
</dbReference>
<gene>
    <name evidence="3" type="ORF">I8E28_08930</name>
</gene>
<dbReference type="RefSeq" id="WP_200787634.1">
    <property type="nucleotide sequence ID" value="NZ_JAEDAO010000001.1"/>
</dbReference>
<keyword evidence="2" id="KW-1133">Transmembrane helix</keyword>